<comment type="caution">
    <text evidence="3">The sequence shown here is derived from an EMBL/GenBank/DDBJ whole genome shotgun (WGS) entry which is preliminary data.</text>
</comment>
<evidence type="ECO:0000313" key="4">
    <source>
        <dbReference type="Proteomes" id="UP000194236"/>
    </source>
</evidence>
<gene>
    <name evidence="3" type="ORF">BLA29_013682</name>
</gene>
<name>A0A1Y3BRR6_EURMA</name>
<feature type="chain" id="PRO_5012756786" evidence="2">
    <location>
        <begin position="18"/>
        <end position="80"/>
    </location>
</feature>
<evidence type="ECO:0000256" key="1">
    <source>
        <dbReference type="SAM" id="MobiDB-lite"/>
    </source>
</evidence>
<proteinExistence type="predicted"/>
<feature type="signal peptide" evidence="2">
    <location>
        <begin position="1"/>
        <end position="17"/>
    </location>
</feature>
<evidence type="ECO:0000313" key="3">
    <source>
        <dbReference type="EMBL" id="OTF83699.1"/>
    </source>
</evidence>
<dbReference type="Proteomes" id="UP000194236">
    <property type="component" value="Unassembled WGS sequence"/>
</dbReference>
<evidence type="ECO:0000256" key="2">
    <source>
        <dbReference type="SAM" id="SignalP"/>
    </source>
</evidence>
<feature type="compositionally biased region" description="Basic and acidic residues" evidence="1">
    <location>
        <begin position="49"/>
        <end position="59"/>
    </location>
</feature>
<accession>A0A1Y3BRR6</accession>
<keyword evidence="2" id="KW-0732">Signal</keyword>
<reference evidence="3 4" key="1">
    <citation type="submission" date="2017-03" db="EMBL/GenBank/DDBJ databases">
        <title>Genome Survey of Euroglyphus maynei.</title>
        <authorList>
            <person name="Arlian L.G."/>
            <person name="Morgan M.S."/>
            <person name="Rider S.D."/>
        </authorList>
    </citation>
    <scope>NUCLEOTIDE SEQUENCE [LARGE SCALE GENOMIC DNA]</scope>
    <source>
        <strain evidence="3">Arlian Lab</strain>
        <tissue evidence="3">Whole body</tissue>
    </source>
</reference>
<organism evidence="3 4">
    <name type="scientific">Euroglyphus maynei</name>
    <name type="common">Mayne's house dust mite</name>
    <dbReference type="NCBI Taxonomy" id="6958"/>
    <lineage>
        <taxon>Eukaryota</taxon>
        <taxon>Metazoa</taxon>
        <taxon>Ecdysozoa</taxon>
        <taxon>Arthropoda</taxon>
        <taxon>Chelicerata</taxon>
        <taxon>Arachnida</taxon>
        <taxon>Acari</taxon>
        <taxon>Acariformes</taxon>
        <taxon>Sarcoptiformes</taxon>
        <taxon>Astigmata</taxon>
        <taxon>Psoroptidia</taxon>
        <taxon>Analgoidea</taxon>
        <taxon>Pyroglyphidae</taxon>
        <taxon>Pyroglyphinae</taxon>
        <taxon>Euroglyphus</taxon>
    </lineage>
</organism>
<dbReference type="OrthoDB" id="6229420at2759"/>
<keyword evidence="4" id="KW-1185">Reference proteome</keyword>
<dbReference type="EMBL" id="MUJZ01002550">
    <property type="protein sequence ID" value="OTF83699.1"/>
    <property type="molecule type" value="Genomic_DNA"/>
</dbReference>
<protein>
    <submittedName>
        <fullName evidence="3">Uncharacterized protein</fullName>
    </submittedName>
</protein>
<dbReference type="AlphaFoldDB" id="A0A1Y3BRR6"/>
<sequence length="80" mass="9406">MILIFLFRILIIDHFEDDDIPLAEIDKHNRSGHHSNNRRPIIPSAPNINDHHNNHHSEEETWSPGAIPQHLYSRPPPYNF</sequence>
<feature type="region of interest" description="Disordered" evidence="1">
    <location>
        <begin position="27"/>
        <end position="80"/>
    </location>
</feature>